<gene>
    <name evidence="2" type="ORF">XBFM1_1910044</name>
</gene>
<dbReference type="Proteomes" id="UP000028487">
    <property type="component" value="Unassembled WGS sequence"/>
</dbReference>
<dbReference type="InterPro" id="IPR029044">
    <property type="entry name" value="Nucleotide-diphossugar_trans"/>
</dbReference>
<organism evidence="2">
    <name type="scientific">Xenorhabdus bovienii str. feltiae Moldova</name>
    <dbReference type="NCBI Taxonomy" id="1398200"/>
    <lineage>
        <taxon>Bacteria</taxon>
        <taxon>Pseudomonadati</taxon>
        <taxon>Pseudomonadota</taxon>
        <taxon>Gammaproteobacteria</taxon>
        <taxon>Enterobacterales</taxon>
        <taxon>Morganellaceae</taxon>
        <taxon>Xenorhabdus</taxon>
    </lineage>
</organism>
<dbReference type="PANTHER" id="PTHR22916:SF3">
    <property type="entry name" value="UDP-GLCNAC:BETAGAL BETA-1,3-N-ACETYLGLUCOSAMINYLTRANSFERASE-LIKE PROTEIN 1"/>
    <property type="match status" value="1"/>
</dbReference>
<dbReference type="Pfam" id="PF00535">
    <property type="entry name" value="Glycos_transf_2"/>
    <property type="match status" value="1"/>
</dbReference>
<dbReference type="Gene3D" id="3.90.550.10">
    <property type="entry name" value="Spore Coat Polysaccharide Biosynthesis Protein SpsA, Chain A"/>
    <property type="match status" value="1"/>
</dbReference>
<dbReference type="PANTHER" id="PTHR22916">
    <property type="entry name" value="GLYCOSYLTRANSFERASE"/>
    <property type="match status" value="1"/>
</dbReference>
<dbReference type="GO" id="GO:0016758">
    <property type="term" value="F:hexosyltransferase activity"/>
    <property type="evidence" value="ECO:0007669"/>
    <property type="project" value="UniProtKB-ARBA"/>
</dbReference>
<comment type="caution">
    <text evidence="2">The sequence shown here is derived from an EMBL/GenBank/DDBJ whole genome shotgun (WGS) entry which is preliminary data.</text>
</comment>
<evidence type="ECO:0000259" key="1">
    <source>
        <dbReference type="Pfam" id="PF00535"/>
    </source>
</evidence>
<name>A0A077NR35_XENBV</name>
<dbReference type="HOGENOM" id="CLU_025996_2_2_6"/>
<dbReference type="SUPFAM" id="SSF53448">
    <property type="entry name" value="Nucleotide-diphospho-sugar transferases"/>
    <property type="match status" value="1"/>
</dbReference>
<dbReference type="AlphaFoldDB" id="A0A077NR35"/>
<sequence length="245" mass="28359">MISICMATYNGEKYIKAQLKSILTQINNEDEIIISDDGSSDRTCQIIEEINDSRIKLFVHNRAWLPENSETIYRVAQNFEYAISLSKGELIFLSDQDDIWLPNRIESTFEHFNKGADLVVCDCEIVDKDGSILHASYFNIVNPSSNIIRTLYKSSFHGCCVAFKNDLIKYIIPFPKSSLGHDTWIGIISSYYGKISFDTNILIKYQRHENTVTQCGFKSKRSLYKKIIYRITLLKYFLLRAFIKK</sequence>
<proteinExistence type="predicted"/>
<dbReference type="EMBL" id="CBSV010000103">
    <property type="protein sequence ID" value="CDH00888.1"/>
    <property type="molecule type" value="Genomic_DNA"/>
</dbReference>
<reference evidence="2" key="1">
    <citation type="submission" date="2013-07" db="EMBL/GenBank/DDBJ databases">
        <title>Sub-species coevolution in mutualistic symbiosis.</title>
        <authorList>
            <person name="Murfin K."/>
            <person name="Klassen J."/>
            <person name="Lee M."/>
            <person name="Forst S."/>
            <person name="Stock P."/>
            <person name="Goodrich-Blair H."/>
        </authorList>
    </citation>
    <scope>NUCLEOTIDE SEQUENCE [LARGE SCALE GENOMIC DNA]</scope>
    <source>
        <strain evidence="2">Feltiae Moldova</strain>
    </source>
</reference>
<accession>A0A077NR35</accession>
<dbReference type="InterPro" id="IPR001173">
    <property type="entry name" value="Glyco_trans_2-like"/>
</dbReference>
<protein>
    <submittedName>
        <fullName evidence="2">Putative polysaccharide capsule synthesis protein CpsK</fullName>
    </submittedName>
</protein>
<feature type="domain" description="Glycosyltransferase 2-like" evidence="1">
    <location>
        <begin position="3"/>
        <end position="163"/>
    </location>
</feature>
<evidence type="ECO:0000313" key="2">
    <source>
        <dbReference type="EMBL" id="CDH00888.1"/>
    </source>
</evidence>